<evidence type="ECO:0000313" key="1">
    <source>
        <dbReference type="EMBL" id="SHH42149.1"/>
    </source>
</evidence>
<reference evidence="2" key="1">
    <citation type="submission" date="2016-11" db="EMBL/GenBank/DDBJ databases">
        <authorList>
            <person name="Varghese N."/>
            <person name="Submissions S."/>
        </authorList>
    </citation>
    <scope>NUCLEOTIDE SEQUENCE [LARGE SCALE GENOMIC DNA]</scope>
    <source>
        <strain evidence="2">DSM 15285</strain>
    </source>
</reference>
<protein>
    <submittedName>
        <fullName evidence="1">Methyl-accepting chemotaxis protein</fullName>
    </submittedName>
</protein>
<dbReference type="OrthoDB" id="6198376at2"/>
<accession>A0A1M5SUE2</accession>
<dbReference type="Proteomes" id="UP000242520">
    <property type="component" value="Unassembled WGS sequence"/>
</dbReference>
<keyword evidence="2" id="KW-1185">Reference proteome</keyword>
<evidence type="ECO:0000313" key="2">
    <source>
        <dbReference type="Proteomes" id="UP000242520"/>
    </source>
</evidence>
<sequence>MSVCPSIHTCPFFNDKMSSKPTLAEMYKKNYCKGNYEICARFKVSKILGKKYVPDNLFPNQFNRVKDLINKE</sequence>
<gene>
    <name evidence="1" type="ORF">SAMN02744040_01915</name>
</gene>
<dbReference type="RefSeq" id="WP_072725897.1">
    <property type="nucleotide sequence ID" value="NZ_FQXH01000024.1"/>
</dbReference>
<name>A0A1M5SUE2_9FIRM</name>
<proteinExistence type="predicted"/>
<dbReference type="EMBL" id="FQXH01000024">
    <property type="protein sequence ID" value="SHH42149.1"/>
    <property type="molecule type" value="Genomic_DNA"/>
</dbReference>
<dbReference type="STRING" id="1123350.SAMN02744040_01915"/>
<organism evidence="1 2">
    <name type="scientific">Tepidibacter thalassicus DSM 15285</name>
    <dbReference type="NCBI Taxonomy" id="1123350"/>
    <lineage>
        <taxon>Bacteria</taxon>
        <taxon>Bacillati</taxon>
        <taxon>Bacillota</taxon>
        <taxon>Clostridia</taxon>
        <taxon>Peptostreptococcales</taxon>
        <taxon>Peptostreptococcaceae</taxon>
        <taxon>Tepidibacter</taxon>
    </lineage>
</organism>
<dbReference type="AlphaFoldDB" id="A0A1M5SUE2"/>